<evidence type="ECO:0000256" key="4">
    <source>
        <dbReference type="ARBA" id="ARBA00015947"/>
    </source>
</evidence>
<dbReference type="InterPro" id="IPR000883">
    <property type="entry name" value="Cyt_C_Oxase_1"/>
</dbReference>
<comment type="pathway">
    <text evidence="2 5">Energy metabolism; oxidative phosphorylation.</text>
</comment>
<keyword evidence="5" id="KW-0813">Transport</keyword>
<keyword evidence="5" id="KW-0349">Heme</keyword>
<reference evidence="8" key="1">
    <citation type="journal article" date="2014" name="BMC Evol. Biol.">
        <title>Phylogeny of seven Bulinus species originating from endemic areas in three African countries, in relation to the human blood fluke Schistosoma haematobium.</title>
        <authorList>
            <person name="Zein-Eddine R."/>
            <person name="Djuikwo-Teukeng F."/>
            <person name="Al-Jawhari M."/>
            <person name="Senghor B."/>
            <person name="Huyse T."/>
            <person name="Dreyfuss G."/>
        </authorList>
    </citation>
    <scope>NUCLEOTIDE SEQUENCE</scope>
    <source>
        <strain evidence="8">Quena Egypt</strain>
    </source>
</reference>
<reference evidence="8" key="2">
    <citation type="submission" date="2014-01" db="EMBL/GenBank/DDBJ databases">
        <authorList>
            <person name="Zein Eddine R."/>
            <person name="Djuikwo-Teukeng F.F."/>
            <person name="Senghor B."/>
            <person name="Al Jawhari M."/>
            <person name="Huyse T."/>
            <person name="Dreyfuss G."/>
        </authorList>
    </citation>
    <scope>NUCLEOTIDE SEQUENCE</scope>
    <source>
        <strain evidence="8">Quena Egypt</strain>
    </source>
</reference>
<dbReference type="UniPathway" id="UPA00705"/>
<comment type="catalytic activity">
    <reaction evidence="5">
        <text>4 Fe(II)-[cytochrome c] + O2 + 8 H(+)(in) = 4 Fe(III)-[cytochrome c] + 2 H2O + 4 H(+)(out)</text>
        <dbReference type="Rhea" id="RHEA:11436"/>
        <dbReference type="Rhea" id="RHEA-COMP:10350"/>
        <dbReference type="Rhea" id="RHEA-COMP:14399"/>
        <dbReference type="ChEBI" id="CHEBI:15377"/>
        <dbReference type="ChEBI" id="CHEBI:15378"/>
        <dbReference type="ChEBI" id="CHEBI:15379"/>
        <dbReference type="ChEBI" id="CHEBI:29033"/>
        <dbReference type="ChEBI" id="CHEBI:29034"/>
        <dbReference type="EC" id="7.1.1.9"/>
    </reaction>
</comment>
<comment type="function">
    <text evidence="5">Component of the cytochrome c oxidase, the last enzyme in the mitochondrial electron transport chain which drives oxidative phosphorylation. The respiratory chain contains 3 multisubunit complexes succinate dehydrogenase (complex II, CII), ubiquinol-cytochrome c oxidoreductase (cytochrome b-c1 complex, complex III, CIII) and cytochrome c oxidase (complex IV, CIV), that cooperate to transfer electrons derived from NADH and succinate to molecular oxygen, creating an electrochemical gradient over the inner membrane that drives transmembrane transport and the ATP synthase. Cytochrome c oxidase is the component of the respiratory chain that catalyzes the reduction of oxygen to water. Electrons originating from reduced cytochrome c in the intermembrane space (IMS) are transferred via the dinuclear copper A center (CU(A)) of subunit 2 and heme A of subunit 1 to the active site in subunit 1, a binuclear center (BNC) formed by heme A3 and copper B (CU(B)). The BNC reduces molecular oxygen to 2 water molecules using 4 electrons from cytochrome c in the IMS and 4 protons from the mitochondrial matrix.</text>
</comment>
<comment type="cofactor">
    <cofactor evidence="1">
        <name>heme</name>
        <dbReference type="ChEBI" id="CHEBI:30413"/>
    </cofactor>
</comment>
<dbReference type="InterPro" id="IPR023616">
    <property type="entry name" value="Cyt_c_oxase-like_su1_dom"/>
</dbReference>
<dbReference type="Gene3D" id="1.20.210.10">
    <property type="entry name" value="Cytochrome c oxidase-like, subunit I domain"/>
    <property type="match status" value="1"/>
</dbReference>
<dbReference type="InterPro" id="IPR036927">
    <property type="entry name" value="Cyt_c_oxase-like_su1_sf"/>
</dbReference>
<keyword evidence="5" id="KW-0408">Iron</keyword>
<comment type="subcellular location">
    <subcellularLocation>
        <location evidence="5">Mitochondrion inner membrane</location>
        <topology evidence="5">Multi-pass membrane protein</topology>
    </subcellularLocation>
</comment>
<dbReference type="GO" id="GO:0006123">
    <property type="term" value="P:mitochondrial electron transport, cytochrome c to oxygen"/>
    <property type="evidence" value="ECO:0007669"/>
    <property type="project" value="TreeGrafter"/>
</dbReference>
<feature type="non-terminal residue" evidence="8">
    <location>
        <position position="1"/>
    </location>
</feature>
<keyword evidence="5" id="KW-0249">Electron transport</keyword>
<dbReference type="PRINTS" id="PR01165">
    <property type="entry name" value="CYCOXIDASEI"/>
</dbReference>
<evidence type="ECO:0000256" key="6">
    <source>
        <dbReference type="SAM" id="Phobius"/>
    </source>
</evidence>
<geneLocation type="mitochondrion" evidence="8"/>
<dbReference type="SUPFAM" id="SSF81442">
    <property type="entry name" value="Cytochrome c oxidase subunit I-like"/>
    <property type="match status" value="1"/>
</dbReference>
<feature type="domain" description="Cytochrome oxidase subunit I profile" evidence="7">
    <location>
        <begin position="1"/>
        <end position="128"/>
    </location>
</feature>
<dbReference type="GO" id="GO:0015990">
    <property type="term" value="P:electron transport coupled proton transport"/>
    <property type="evidence" value="ECO:0007669"/>
    <property type="project" value="TreeGrafter"/>
</dbReference>
<comment type="similarity">
    <text evidence="3 5">Belongs to the heme-copper respiratory oxidase family.</text>
</comment>
<feature type="non-terminal residue" evidence="8">
    <location>
        <position position="128"/>
    </location>
</feature>
<dbReference type="GO" id="GO:0004129">
    <property type="term" value="F:cytochrome-c oxidase activity"/>
    <property type="evidence" value="ECO:0007669"/>
    <property type="project" value="UniProtKB-EC"/>
</dbReference>
<keyword evidence="5" id="KW-0479">Metal-binding</keyword>
<dbReference type="EMBL" id="KJ157423">
    <property type="protein sequence ID" value="AIB01563.1"/>
    <property type="molecule type" value="Genomic_DNA"/>
</dbReference>
<organism evidence="8">
    <name type="scientific">Bulinus truncatus</name>
    <name type="common">Freshwater snail</name>
    <name type="synonym">Physa truncata</name>
    <dbReference type="NCBI Taxonomy" id="55810"/>
    <lineage>
        <taxon>Eukaryota</taxon>
        <taxon>Metazoa</taxon>
        <taxon>Spiralia</taxon>
        <taxon>Lophotrochozoa</taxon>
        <taxon>Mollusca</taxon>
        <taxon>Gastropoda</taxon>
        <taxon>Heterobranchia</taxon>
        <taxon>Euthyneura</taxon>
        <taxon>Panpulmonata</taxon>
        <taxon>Hygrophila</taxon>
        <taxon>Lymnaeoidea</taxon>
        <taxon>Planorbidae</taxon>
        <taxon>Bulinus</taxon>
    </lineage>
</organism>
<dbReference type="PANTHER" id="PTHR10422:SF18">
    <property type="entry name" value="CYTOCHROME C OXIDASE SUBUNIT 1"/>
    <property type="match status" value="1"/>
</dbReference>
<keyword evidence="5" id="KW-0999">Mitochondrion inner membrane</keyword>
<keyword evidence="5" id="KW-0679">Respiratory chain</keyword>
<keyword evidence="5 8" id="KW-0496">Mitochondrion</keyword>
<name>A0A0A7CCC8_BULTR</name>
<dbReference type="Pfam" id="PF00115">
    <property type="entry name" value="COX1"/>
    <property type="match status" value="1"/>
</dbReference>
<keyword evidence="5 6" id="KW-0472">Membrane</keyword>
<dbReference type="PROSITE" id="PS50855">
    <property type="entry name" value="COX1"/>
    <property type="match status" value="1"/>
</dbReference>
<proteinExistence type="inferred from homology"/>
<feature type="transmembrane region" description="Helical" evidence="6">
    <location>
        <begin position="12"/>
        <end position="34"/>
    </location>
</feature>
<gene>
    <name evidence="8" type="primary">COI</name>
</gene>
<evidence type="ECO:0000256" key="2">
    <source>
        <dbReference type="ARBA" id="ARBA00004673"/>
    </source>
</evidence>
<dbReference type="GO" id="GO:0005743">
    <property type="term" value="C:mitochondrial inner membrane"/>
    <property type="evidence" value="ECO:0007669"/>
    <property type="project" value="UniProtKB-SubCell"/>
</dbReference>
<keyword evidence="6" id="KW-1133">Transmembrane helix</keyword>
<dbReference type="GO" id="GO:0020037">
    <property type="term" value="F:heme binding"/>
    <property type="evidence" value="ECO:0007669"/>
    <property type="project" value="InterPro"/>
</dbReference>
<dbReference type="AlphaFoldDB" id="A0A0A7CCC8"/>
<evidence type="ECO:0000259" key="7">
    <source>
        <dbReference type="PROSITE" id="PS50855"/>
    </source>
</evidence>
<protein>
    <recommendedName>
        <fullName evidence="4 5">Cytochrome c oxidase subunit 1</fullName>
        <ecNumber evidence="5">7.1.1.9</ecNumber>
    </recommendedName>
</protein>
<dbReference type="GO" id="GO:0046872">
    <property type="term" value="F:metal ion binding"/>
    <property type="evidence" value="ECO:0007669"/>
    <property type="project" value="UniProtKB-KW"/>
</dbReference>
<accession>A0A0A7CCC8</accession>
<dbReference type="PANTHER" id="PTHR10422">
    <property type="entry name" value="CYTOCHROME C OXIDASE SUBUNIT 1"/>
    <property type="match status" value="1"/>
</dbReference>
<keyword evidence="5 6" id="KW-0812">Transmembrane</keyword>
<evidence type="ECO:0000256" key="3">
    <source>
        <dbReference type="ARBA" id="ARBA00009578"/>
    </source>
</evidence>
<evidence type="ECO:0000313" key="8">
    <source>
        <dbReference type="EMBL" id="AIB01563.1"/>
    </source>
</evidence>
<dbReference type="EC" id="7.1.1.9" evidence="5"/>
<evidence type="ECO:0000256" key="5">
    <source>
        <dbReference type="RuleBase" id="RU000369"/>
    </source>
</evidence>
<evidence type="ECO:0000256" key="1">
    <source>
        <dbReference type="ARBA" id="ARBA00001971"/>
    </source>
</evidence>
<keyword evidence="5" id="KW-0186">Copper</keyword>
<sequence length="128" mass="14982">SHILSNFTTKPAFGTLGMIYAMVSIGILELNVWADHMFTVVMDENPRAQFKLASLFIGPPNSIKYFNSLKRLMDEHLVHYTPKSWMYWCMFYSWSTSLTVCGEISYTLENNSHDCWNKMYPFRYVLSL</sequence>